<name>A0ABQ5N2S7_9CLOT</name>
<dbReference type="Proteomes" id="UP001208567">
    <property type="component" value="Unassembled WGS sequence"/>
</dbReference>
<dbReference type="Gene3D" id="2.40.50.1020">
    <property type="entry name" value="LytTr DNA-binding domain"/>
    <property type="match status" value="1"/>
</dbReference>
<dbReference type="InterPro" id="IPR007492">
    <property type="entry name" value="LytTR_DNA-bd_dom"/>
</dbReference>
<dbReference type="InterPro" id="IPR011006">
    <property type="entry name" value="CheY-like_superfamily"/>
</dbReference>
<dbReference type="InterPro" id="IPR001789">
    <property type="entry name" value="Sig_transdc_resp-reg_receiver"/>
</dbReference>
<accession>A0ABQ5N2S7</accession>
<evidence type="ECO:0000256" key="3">
    <source>
        <dbReference type="PROSITE-ProRule" id="PRU00169"/>
    </source>
</evidence>
<evidence type="ECO:0000256" key="2">
    <source>
        <dbReference type="ARBA" id="ARBA00024867"/>
    </source>
</evidence>
<feature type="domain" description="Response regulatory" evidence="4">
    <location>
        <begin position="4"/>
        <end position="120"/>
    </location>
</feature>
<proteinExistence type="predicted"/>
<dbReference type="SUPFAM" id="SSF52172">
    <property type="entry name" value="CheY-like"/>
    <property type="match status" value="1"/>
</dbReference>
<dbReference type="PANTHER" id="PTHR37299:SF1">
    <property type="entry name" value="STAGE 0 SPORULATION PROTEIN A HOMOLOG"/>
    <property type="match status" value="1"/>
</dbReference>
<feature type="modified residue" description="4-aspartylphosphate" evidence="3">
    <location>
        <position position="57"/>
    </location>
</feature>
<reference evidence="6 7" key="1">
    <citation type="journal article" date="2024" name="Int. J. Syst. Evol. Microbiol.">
        <title>Clostridium omnivorum sp. nov., isolated from anoxic soil under the treatment of reductive soil disinfestation.</title>
        <authorList>
            <person name="Ueki A."/>
            <person name="Tonouchi A."/>
            <person name="Kaku N."/>
            <person name="Honma S."/>
            <person name="Ueki K."/>
        </authorList>
    </citation>
    <scope>NUCLEOTIDE SEQUENCE [LARGE SCALE GENOMIC DNA]</scope>
    <source>
        <strain evidence="6 7">E14</strain>
    </source>
</reference>
<keyword evidence="7" id="KW-1185">Reference proteome</keyword>
<comment type="function">
    <text evidence="2">May play the central regulatory role in sporulation. It may be an element of the effector pathway responsible for the activation of sporulation genes in response to nutritional stress. Spo0A may act in concert with spo0H (a sigma factor) to control the expression of some genes that are critical to the sporulation process.</text>
</comment>
<evidence type="ECO:0000313" key="7">
    <source>
        <dbReference type="Proteomes" id="UP001208567"/>
    </source>
</evidence>
<evidence type="ECO:0000259" key="4">
    <source>
        <dbReference type="PROSITE" id="PS50110"/>
    </source>
</evidence>
<dbReference type="SMART" id="SM00448">
    <property type="entry name" value="REC"/>
    <property type="match status" value="1"/>
</dbReference>
<comment type="caution">
    <text evidence="6">The sequence shown here is derived from an EMBL/GenBank/DDBJ whole genome shotgun (WGS) entry which is preliminary data.</text>
</comment>
<dbReference type="PANTHER" id="PTHR37299">
    <property type="entry name" value="TRANSCRIPTIONAL REGULATOR-RELATED"/>
    <property type="match status" value="1"/>
</dbReference>
<dbReference type="InterPro" id="IPR046947">
    <property type="entry name" value="LytR-like"/>
</dbReference>
<dbReference type="PROSITE" id="PS50930">
    <property type="entry name" value="HTH_LYTTR"/>
    <property type="match status" value="1"/>
</dbReference>
<dbReference type="EMBL" id="BRXR01000001">
    <property type="protein sequence ID" value="GLC29454.1"/>
    <property type="molecule type" value="Genomic_DNA"/>
</dbReference>
<evidence type="ECO:0000313" key="6">
    <source>
        <dbReference type="EMBL" id="GLC29454.1"/>
    </source>
</evidence>
<dbReference type="Gene3D" id="3.40.50.2300">
    <property type="match status" value="1"/>
</dbReference>
<keyword evidence="3" id="KW-0597">Phosphoprotein</keyword>
<dbReference type="Pfam" id="PF04397">
    <property type="entry name" value="LytTR"/>
    <property type="match status" value="1"/>
</dbReference>
<sequence>MQLKVLLVDDEDICLEDLKSSLNMFKYIDVVAEATTGSDAIKFLQNNEKKVDLIFLDIEIKDINGFDLAKHIRSVYPYIKIIFLTGHVGFALKGYEFQPVDFLTKPINIIRLEESLSRVKSLKLNEKVDKEIKIGIHVEGGLEIIAVKDILYIEKKGRKVYIVCNNCAVYNSRDSVQKLESIFRNYGFFRCHQSFLIPINKIKRISSDEFTRAYIAQLEGVKESIPISREKYNELKELLKNKEMEFYL</sequence>
<protein>
    <recommendedName>
        <fullName evidence="1">Stage 0 sporulation protein A homolog</fullName>
    </recommendedName>
</protein>
<dbReference type="PROSITE" id="PS50110">
    <property type="entry name" value="RESPONSE_REGULATORY"/>
    <property type="match status" value="1"/>
</dbReference>
<evidence type="ECO:0000256" key="1">
    <source>
        <dbReference type="ARBA" id="ARBA00018672"/>
    </source>
</evidence>
<organism evidence="6 7">
    <name type="scientific">Clostridium omnivorum</name>
    <dbReference type="NCBI Taxonomy" id="1604902"/>
    <lineage>
        <taxon>Bacteria</taxon>
        <taxon>Bacillati</taxon>
        <taxon>Bacillota</taxon>
        <taxon>Clostridia</taxon>
        <taxon>Eubacteriales</taxon>
        <taxon>Clostridiaceae</taxon>
        <taxon>Clostridium</taxon>
    </lineage>
</organism>
<evidence type="ECO:0000259" key="5">
    <source>
        <dbReference type="PROSITE" id="PS50930"/>
    </source>
</evidence>
<dbReference type="RefSeq" id="WP_264848747.1">
    <property type="nucleotide sequence ID" value="NZ_BRXR01000001.1"/>
</dbReference>
<dbReference type="SMART" id="SM00850">
    <property type="entry name" value="LytTR"/>
    <property type="match status" value="1"/>
</dbReference>
<keyword evidence="6" id="KW-0238">DNA-binding</keyword>
<dbReference type="Pfam" id="PF00072">
    <property type="entry name" value="Response_reg"/>
    <property type="match status" value="1"/>
</dbReference>
<feature type="domain" description="HTH LytTR-type" evidence="5">
    <location>
        <begin position="134"/>
        <end position="241"/>
    </location>
</feature>
<dbReference type="GO" id="GO:0003677">
    <property type="term" value="F:DNA binding"/>
    <property type="evidence" value="ECO:0007669"/>
    <property type="project" value="UniProtKB-KW"/>
</dbReference>
<gene>
    <name evidence="6" type="ORF">bsdE14_08640</name>
</gene>